<organism evidence="2 3">
    <name type="scientific">Cordyceps fumosorosea (strain ARSEF 2679)</name>
    <name type="common">Isaria fumosorosea</name>
    <dbReference type="NCBI Taxonomy" id="1081104"/>
    <lineage>
        <taxon>Eukaryota</taxon>
        <taxon>Fungi</taxon>
        <taxon>Dikarya</taxon>
        <taxon>Ascomycota</taxon>
        <taxon>Pezizomycotina</taxon>
        <taxon>Sordariomycetes</taxon>
        <taxon>Hypocreomycetidae</taxon>
        <taxon>Hypocreales</taxon>
        <taxon>Cordycipitaceae</taxon>
        <taxon>Cordyceps</taxon>
    </lineage>
</organism>
<protein>
    <submittedName>
        <fullName evidence="2">Uncharacterized protein</fullName>
    </submittedName>
</protein>
<accession>A0A168BPE8</accession>
<evidence type="ECO:0000313" key="3">
    <source>
        <dbReference type="Proteomes" id="UP000076744"/>
    </source>
</evidence>
<feature type="compositionally biased region" description="Low complexity" evidence="1">
    <location>
        <begin position="32"/>
        <end position="72"/>
    </location>
</feature>
<proteinExistence type="predicted"/>
<dbReference type="AlphaFoldDB" id="A0A168BPE8"/>
<reference evidence="2 3" key="1">
    <citation type="journal article" date="2016" name="Genome Biol. Evol.">
        <title>Divergent and convergent evolution of fungal pathogenicity.</title>
        <authorList>
            <person name="Shang Y."/>
            <person name="Xiao G."/>
            <person name="Zheng P."/>
            <person name="Cen K."/>
            <person name="Zhan S."/>
            <person name="Wang C."/>
        </authorList>
    </citation>
    <scope>NUCLEOTIDE SEQUENCE [LARGE SCALE GENOMIC DNA]</scope>
    <source>
        <strain evidence="2 3">ARSEF 2679</strain>
    </source>
</reference>
<gene>
    <name evidence="2" type="ORF">ISF_02352</name>
</gene>
<keyword evidence="3" id="KW-1185">Reference proteome</keyword>
<dbReference type="STRING" id="1081104.A0A168BPE8"/>
<comment type="caution">
    <text evidence="2">The sequence shown here is derived from an EMBL/GenBank/DDBJ whole genome shotgun (WGS) entry which is preliminary data.</text>
</comment>
<dbReference type="EMBL" id="AZHB01000004">
    <property type="protein sequence ID" value="OAA70378.1"/>
    <property type="molecule type" value="Genomic_DNA"/>
</dbReference>
<name>A0A168BPE8_CORFA</name>
<dbReference type="RefSeq" id="XP_018706665.1">
    <property type="nucleotide sequence ID" value="XM_018845958.1"/>
</dbReference>
<dbReference type="Proteomes" id="UP000076744">
    <property type="component" value="Unassembled WGS sequence"/>
</dbReference>
<feature type="region of interest" description="Disordered" evidence="1">
    <location>
        <begin position="24"/>
        <end position="73"/>
    </location>
</feature>
<evidence type="ECO:0000313" key="2">
    <source>
        <dbReference type="EMBL" id="OAA70378.1"/>
    </source>
</evidence>
<evidence type="ECO:0000256" key="1">
    <source>
        <dbReference type="SAM" id="MobiDB-lite"/>
    </source>
</evidence>
<dbReference type="OrthoDB" id="4870698at2759"/>
<dbReference type="GeneID" id="30018644"/>
<sequence>MAPLHINLSETSRWLAQLHTTNLIPADGAPTSSSSASSSTRSRGRSVDLSPTTSASSSSGSPTSPVDSGTTTCLLTESRARSLQRLCDLSDVNARFSPTNINYVKTAAPRDKGASPTTTTTTTARSRWYRKASGQSLEALEGSSMRKYSFSKFRLR</sequence>